<gene>
    <name evidence="2" type="ORF">SDC9_133312</name>
</gene>
<proteinExistence type="predicted"/>
<dbReference type="EMBL" id="VSSQ01034324">
    <property type="protein sequence ID" value="MPM86224.1"/>
    <property type="molecule type" value="Genomic_DNA"/>
</dbReference>
<protein>
    <submittedName>
        <fullName evidence="2">Uncharacterized protein</fullName>
    </submittedName>
</protein>
<accession>A0A645DA53</accession>
<sequence length="304" mass="34159">MQFNFRLERQFAEPEPERERVVVIFAVILHENRSVSAEGQAVAVRQPQFGFDDVPFLEQRRFLKLPGEQDGLRFAAGSPAGEGNGIRSRNGNLQILKGHLDLRRRERFDLKPEPFVAERREHRPALSGGGGVIDRRNQRNGAAVGPSGFRRSEVPALPVAVDRQDPEFQPGPVERPGVIEFERLRQSGSGGGRNQQHGNRKVKEKLFHGAASFPHQNGVLRSPGISPRETAAACPSRNSTCAGPLGPWTKMKPRLLSLMWLLYQLLQPTSLKTPSEARQSFDGYLNWFTLANWVWYHATRSFIP</sequence>
<organism evidence="2">
    <name type="scientific">bioreactor metagenome</name>
    <dbReference type="NCBI Taxonomy" id="1076179"/>
    <lineage>
        <taxon>unclassified sequences</taxon>
        <taxon>metagenomes</taxon>
        <taxon>ecological metagenomes</taxon>
    </lineage>
</organism>
<name>A0A645DA53_9ZZZZ</name>
<evidence type="ECO:0000313" key="2">
    <source>
        <dbReference type="EMBL" id="MPM86224.1"/>
    </source>
</evidence>
<evidence type="ECO:0000256" key="1">
    <source>
        <dbReference type="SAM" id="MobiDB-lite"/>
    </source>
</evidence>
<comment type="caution">
    <text evidence="2">The sequence shown here is derived from an EMBL/GenBank/DDBJ whole genome shotgun (WGS) entry which is preliminary data.</text>
</comment>
<reference evidence="2" key="1">
    <citation type="submission" date="2019-08" db="EMBL/GenBank/DDBJ databases">
        <authorList>
            <person name="Kucharzyk K."/>
            <person name="Murdoch R.W."/>
            <person name="Higgins S."/>
            <person name="Loffler F."/>
        </authorList>
    </citation>
    <scope>NUCLEOTIDE SEQUENCE</scope>
</reference>
<dbReference type="AlphaFoldDB" id="A0A645DA53"/>
<feature type="region of interest" description="Disordered" evidence="1">
    <location>
        <begin position="122"/>
        <end position="150"/>
    </location>
</feature>